<dbReference type="AlphaFoldDB" id="A0A1G1Y2S1"/>
<gene>
    <name evidence="2" type="ORF">A2840_01830</name>
</gene>
<organism evidence="2 3">
    <name type="scientific">Candidatus Buchananbacteria bacterium RIFCSPHIGHO2_01_FULL_47_11b</name>
    <dbReference type="NCBI Taxonomy" id="1797537"/>
    <lineage>
        <taxon>Bacteria</taxon>
        <taxon>Candidatus Buchananiibacteriota</taxon>
    </lineage>
</organism>
<dbReference type="Proteomes" id="UP000178385">
    <property type="component" value="Unassembled WGS sequence"/>
</dbReference>
<dbReference type="Gene3D" id="6.10.250.2410">
    <property type="match status" value="1"/>
</dbReference>
<dbReference type="EMBL" id="MHIG01000030">
    <property type="protein sequence ID" value="OGY46635.1"/>
    <property type="molecule type" value="Genomic_DNA"/>
</dbReference>
<comment type="caution">
    <text evidence="2">The sequence shown here is derived from an EMBL/GenBank/DDBJ whole genome shotgun (WGS) entry which is preliminary data.</text>
</comment>
<sequence length="237" mass="27207">MHKIKVQQFEGPLDLLLQLIEDSKLEITTVSLAEVTDQYIKILHQTTDGKIQAAQLADFLTVAARLLLIKSRALLPFLQWEEDEQDGVELTKQLKIYKQYLEASRVIHALILKKRFTFSREKLLTGVEVSFAPPPKLTATKLGEMMREVIEGLKPTLAIPSDIIRRTINIQEKIQQIRDRIYQQATTKFSDILREAKNKTEVIVSFLALLELVKHHAVDIHQTKTFDDIVIQRAKNS</sequence>
<dbReference type="Gene3D" id="1.10.10.580">
    <property type="entry name" value="Structural maintenance of chromosome 1. Chain E"/>
    <property type="match status" value="1"/>
</dbReference>
<dbReference type="PANTHER" id="PTHR33969">
    <property type="entry name" value="SEGREGATION AND CONDENSATION PROTEIN A"/>
    <property type="match status" value="1"/>
</dbReference>
<dbReference type="PANTHER" id="PTHR33969:SF2">
    <property type="entry name" value="SEGREGATION AND CONDENSATION PROTEIN A"/>
    <property type="match status" value="1"/>
</dbReference>
<name>A0A1G1Y2S1_9BACT</name>
<dbReference type="InterPro" id="IPR023093">
    <property type="entry name" value="ScpA-like_C"/>
</dbReference>
<evidence type="ECO:0000256" key="1">
    <source>
        <dbReference type="ARBA" id="ARBA00044777"/>
    </source>
</evidence>
<accession>A0A1G1Y2S1</accession>
<protein>
    <recommendedName>
        <fullName evidence="1">Segregation and condensation protein A</fullName>
    </recommendedName>
</protein>
<evidence type="ECO:0000313" key="2">
    <source>
        <dbReference type="EMBL" id="OGY46635.1"/>
    </source>
</evidence>
<proteinExistence type="predicted"/>
<dbReference type="Pfam" id="PF02616">
    <property type="entry name" value="SMC_ScpA"/>
    <property type="match status" value="1"/>
</dbReference>
<dbReference type="InterPro" id="IPR003768">
    <property type="entry name" value="ScpA"/>
</dbReference>
<evidence type="ECO:0000313" key="3">
    <source>
        <dbReference type="Proteomes" id="UP000178385"/>
    </source>
</evidence>
<reference evidence="2 3" key="1">
    <citation type="journal article" date="2016" name="Nat. Commun.">
        <title>Thousands of microbial genomes shed light on interconnected biogeochemical processes in an aquifer system.</title>
        <authorList>
            <person name="Anantharaman K."/>
            <person name="Brown C.T."/>
            <person name="Hug L.A."/>
            <person name="Sharon I."/>
            <person name="Castelle C.J."/>
            <person name="Probst A.J."/>
            <person name="Thomas B.C."/>
            <person name="Singh A."/>
            <person name="Wilkins M.J."/>
            <person name="Karaoz U."/>
            <person name="Brodie E.L."/>
            <person name="Williams K.H."/>
            <person name="Hubbard S.S."/>
            <person name="Banfield J.F."/>
        </authorList>
    </citation>
    <scope>NUCLEOTIDE SEQUENCE [LARGE SCALE GENOMIC DNA]</scope>
</reference>